<dbReference type="Pfam" id="PF02954">
    <property type="entry name" value="HTH_8"/>
    <property type="match status" value="1"/>
</dbReference>
<keyword evidence="5" id="KW-0804">Transcription</keyword>
<dbReference type="Proteomes" id="UP001164803">
    <property type="component" value="Chromosome"/>
</dbReference>
<dbReference type="PROSITE" id="PS00676">
    <property type="entry name" value="SIGMA54_INTERACT_2"/>
    <property type="match status" value="1"/>
</dbReference>
<dbReference type="SMART" id="SM00382">
    <property type="entry name" value="AAA"/>
    <property type="match status" value="1"/>
</dbReference>
<gene>
    <name evidence="8" type="ORF">NZD86_00500</name>
</gene>
<feature type="domain" description="PAS" evidence="7">
    <location>
        <begin position="194"/>
        <end position="248"/>
    </location>
</feature>
<evidence type="ECO:0000256" key="4">
    <source>
        <dbReference type="ARBA" id="ARBA00023125"/>
    </source>
</evidence>
<dbReference type="Gene3D" id="3.40.50.2300">
    <property type="match status" value="1"/>
</dbReference>
<dbReference type="Pfam" id="PF00989">
    <property type="entry name" value="PAS"/>
    <property type="match status" value="1"/>
</dbReference>
<dbReference type="InterPro" id="IPR000014">
    <property type="entry name" value="PAS"/>
</dbReference>
<keyword evidence="1" id="KW-0547">Nucleotide-binding</keyword>
<dbReference type="Gene3D" id="3.40.50.300">
    <property type="entry name" value="P-loop containing nucleotide triphosphate hydrolases"/>
    <property type="match status" value="1"/>
</dbReference>
<keyword evidence="2" id="KW-0067">ATP-binding</keyword>
<dbReference type="InterPro" id="IPR027417">
    <property type="entry name" value="P-loop_NTPase"/>
</dbReference>
<dbReference type="InterPro" id="IPR009057">
    <property type="entry name" value="Homeodomain-like_sf"/>
</dbReference>
<evidence type="ECO:0000259" key="6">
    <source>
        <dbReference type="PROSITE" id="PS50045"/>
    </source>
</evidence>
<dbReference type="Pfam" id="PF25601">
    <property type="entry name" value="AAA_lid_14"/>
    <property type="match status" value="1"/>
</dbReference>
<evidence type="ECO:0000313" key="8">
    <source>
        <dbReference type="EMBL" id="WAH37094.1"/>
    </source>
</evidence>
<evidence type="ECO:0000256" key="5">
    <source>
        <dbReference type="ARBA" id="ARBA00023163"/>
    </source>
</evidence>
<keyword evidence="9" id="KW-1185">Reference proteome</keyword>
<protein>
    <submittedName>
        <fullName evidence="8">Sigma 54-interacting transcriptional regulator</fullName>
    </submittedName>
</protein>
<dbReference type="SMART" id="SM00091">
    <property type="entry name" value="PAS"/>
    <property type="match status" value="1"/>
</dbReference>
<proteinExistence type="predicted"/>
<dbReference type="CDD" id="cd00009">
    <property type="entry name" value="AAA"/>
    <property type="match status" value="1"/>
</dbReference>
<dbReference type="InterPro" id="IPR058031">
    <property type="entry name" value="AAA_lid_NorR"/>
</dbReference>
<dbReference type="InterPro" id="IPR025943">
    <property type="entry name" value="Sigma_54_int_dom_ATP-bd_2"/>
</dbReference>
<evidence type="ECO:0000256" key="2">
    <source>
        <dbReference type="ARBA" id="ARBA00022840"/>
    </source>
</evidence>
<dbReference type="SUPFAM" id="SSF55785">
    <property type="entry name" value="PYP-like sensor domain (PAS domain)"/>
    <property type="match status" value="1"/>
</dbReference>
<evidence type="ECO:0000256" key="1">
    <source>
        <dbReference type="ARBA" id="ARBA00022741"/>
    </source>
</evidence>
<dbReference type="InterPro" id="IPR013767">
    <property type="entry name" value="PAS_fold"/>
</dbReference>
<dbReference type="PRINTS" id="PR01590">
    <property type="entry name" value="HTHFIS"/>
</dbReference>
<keyword evidence="3" id="KW-0805">Transcription regulation</keyword>
<organism evidence="8 9">
    <name type="scientific">Alicyclobacillus dauci</name>
    <dbReference type="NCBI Taxonomy" id="1475485"/>
    <lineage>
        <taxon>Bacteria</taxon>
        <taxon>Bacillati</taxon>
        <taxon>Bacillota</taxon>
        <taxon>Bacilli</taxon>
        <taxon>Bacillales</taxon>
        <taxon>Alicyclobacillaceae</taxon>
        <taxon>Alicyclobacillus</taxon>
    </lineage>
</organism>
<dbReference type="RefSeq" id="WP_268044531.1">
    <property type="nucleotide sequence ID" value="NZ_CP104064.1"/>
</dbReference>
<dbReference type="Gene3D" id="1.10.8.60">
    <property type="match status" value="1"/>
</dbReference>
<dbReference type="PANTHER" id="PTHR32071:SF57">
    <property type="entry name" value="C4-DICARBOXYLATE TRANSPORT TRANSCRIPTIONAL REGULATORY PROTEIN DCTD"/>
    <property type="match status" value="1"/>
</dbReference>
<evidence type="ECO:0000256" key="3">
    <source>
        <dbReference type="ARBA" id="ARBA00023015"/>
    </source>
</evidence>
<dbReference type="InterPro" id="IPR003593">
    <property type="entry name" value="AAA+_ATPase"/>
</dbReference>
<dbReference type="InterPro" id="IPR025944">
    <property type="entry name" value="Sigma_54_int_dom_CS"/>
</dbReference>
<dbReference type="Gene3D" id="3.40.50.10660">
    <property type="entry name" value="PrpR receptor domain-like"/>
    <property type="match status" value="1"/>
</dbReference>
<dbReference type="PANTHER" id="PTHR32071">
    <property type="entry name" value="TRANSCRIPTIONAL REGULATORY PROTEIN"/>
    <property type="match status" value="1"/>
</dbReference>
<evidence type="ECO:0000313" key="9">
    <source>
        <dbReference type="Proteomes" id="UP001164803"/>
    </source>
</evidence>
<dbReference type="SUPFAM" id="SSF52540">
    <property type="entry name" value="P-loop containing nucleoside triphosphate hydrolases"/>
    <property type="match status" value="1"/>
</dbReference>
<dbReference type="PROSITE" id="PS50112">
    <property type="entry name" value="PAS"/>
    <property type="match status" value="1"/>
</dbReference>
<dbReference type="SUPFAM" id="SSF159800">
    <property type="entry name" value="PrpR receptor domain-like"/>
    <property type="match status" value="1"/>
</dbReference>
<feature type="domain" description="Sigma-54 factor interaction" evidence="6">
    <location>
        <begin position="324"/>
        <end position="554"/>
    </location>
</feature>
<dbReference type="SUPFAM" id="SSF46689">
    <property type="entry name" value="Homeodomain-like"/>
    <property type="match status" value="1"/>
</dbReference>
<sequence length="638" mass="72081">MSKIVIIAPSKEFADTVRSVVKKSSYKIYAPKDDRDFSFEETVPIAKQEEALGAEVIITRGGQATLLKKKVSIPVVEVKMTVLDILRTVHTLKSRYKRIGLIGVENIICDYRELGSYIDIQTYPVFSYEHDLDMQVRNALADHVEFIVGDGMSVDYAKRFGLPGIKLMPSSASVREAVEIAENLVRARFLEGTKNEQFRMVLETAQDAILIISNEGQVLLANNRAIHLLNRERTDIINYPIHDVLNGEKSLLNLLTQSQEFREEIVHVRNSVLSVSKRRIMVADDPIGWVLTLQDVTQIQKLEQSIRRKLNHTGFVAKRSLEDMIAVSPAMKNVVEKIKYFSRTNSTTLLLGETGTGKELIAQSIHNHSDRKNRPFVPINCGALPSNLLESELFGYEPGAFTGAHRNGKAGLFELAHTGTIFLDEVGEIPLDLQSRLLRVIQEREVMRVGGSSIIPIDVRIIAATHRDLQSDIRNGKFRADLFYRLHILPISIPPLRGRKEDIPLLVDVLLTKISERYQCRKPRLPEPFITKLKDFSWPGNIRELENVLERIVVLFNAEIPHDDVLQEIVEELAVNDRAATLTNEQSGGFDSVLNGTLEDIEKQVILRQLDQFGGNKELTAKHLGISRATLWRKLKEN</sequence>
<accession>A0ABY6Z494</accession>
<dbReference type="PROSITE" id="PS50045">
    <property type="entry name" value="SIGMA54_INTERACT_4"/>
    <property type="match status" value="1"/>
</dbReference>
<dbReference type="EMBL" id="CP104064">
    <property type="protein sequence ID" value="WAH37094.1"/>
    <property type="molecule type" value="Genomic_DNA"/>
</dbReference>
<dbReference type="Gene3D" id="1.10.10.60">
    <property type="entry name" value="Homeodomain-like"/>
    <property type="match status" value="1"/>
</dbReference>
<dbReference type="Pfam" id="PF00158">
    <property type="entry name" value="Sigma54_activat"/>
    <property type="match status" value="1"/>
</dbReference>
<dbReference type="InterPro" id="IPR002078">
    <property type="entry name" value="Sigma_54_int"/>
</dbReference>
<dbReference type="PROSITE" id="PS00688">
    <property type="entry name" value="SIGMA54_INTERACT_3"/>
    <property type="match status" value="1"/>
</dbReference>
<evidence type="ECO:0000259" key="7">
    <source>
        <dbReference type="PROSITE" id="PS50112"/>
    </source>
</evidence>
<dbReference type="Gene3D" id="3.30.450.20">
    <property type="entry name" value="PAS domain"/>
    <property type="match status" value="1"/>
</dbReference>
<dbReference type="Pfam" id="PF06506">
    <property type="entry name" value="PrpR_N"/>
    <property type="match status" value="1"/>
</dbReference>
<dbReference type="InterPro" id="IPR035965">
    <property type="entry name" value="PAS-like_dom_sf"/>
</dbReference>
<reference evidence="8" key="1">
    <citation type="submission" date="2022-08" db="EMBL/GenBank/DDBJ databases">
        <title>Alicyclobacillus dauci DSM2870, complete genome.</title>
        <authorList>
            <person name="Wang Q."/>
            <person name="Cai R."/>
            <person name="Wang Z."/>
        </authorList>
    </citation>
    <scope>NUCLEOTIDE SEQUENCE</scope>
    <source>
        <strain evidence="8">DSM 28700</strain>
    </source>
</reference>
<name>A0ABY6Z494_9BACL</name>
<dbReference type="InterPro" id="IPR010524">
    <property type="entry name" value="Sig_transdc_resp-reg_PrpR_N"/>
</dbReference>
<dbReference type="InterPro" id="IPR002197">
    <property type="entry name" value="HTH_Fis"/>
</dbReference>
<keyword evidence="4" id="KW-0238">DNA-binding</keyword>